<dbReference type="PANTHER" id="PTHR30419">
    <property type="entry name" value="HTH-TYPE TRANSCRIPTIONAL REGULATOR YBHD"/>
    <property type="match status" value="1"/>
</dbReference>
<dbReference type="EMBL" id="CP106881">
    <property type="protein sequence ID" value="UYG50691.1"/>
    <property type="molecule type" value="Genomic_DNA"/>
</dbReference>
<dbReference type="Gene3D" id="1.10.10.10">
    <property type="entry name" value="Winged helix-like DNA-binding domain superfamily/Winged helix DNA-binding domain"/>
    <property type="match status" value="1"/>
</dbReference>
<evidence type="ECO:0000256" key="2">
    <source>
        <dbReference type="ARBA" id="ARBA00023015"/>
    </source>
</evidence>
<evidence type="ECO:0000256" key="1">
    <source>
        <dbReference type="ARBA" id="ARBA00009437"/>
    </source>
</evidence>
<dbReference type="PANTHER" id="PTHR30419:SF30">
    <property type="entry name" value="LYSR FAMILY TRANSCRIPTIONAL REGULATOR"/>
    <property type="match status" value="1"/>
</dbReference>
<evidence type="ECO:0000256" key="4">
    <source>
        <dbReference type="ARBA" id="ARBA00023163"/>
    </source>
</evidence>
<dbReference type="CDD" id="cd08440">
    <property type="entry name" value="PBP2_LTTR_like_4"/>
    <property type="match status" value="1"/>
</dbReference>
<proteinExistence type="inferred from homology"/>
<protein>
    <submittedName>
        <fullName evidence="6">LysR family transcriptional regulator</fullName>
    </submittedName>
</protein>
<dbReference type="Gene3D" id="3.40.190.290">
    <property type="match status" value="1"/>
</dbReference>
<dbReference type="InterPro" id="IPR036390">
    <property type="entry name" value="WH_DNA-bd_sf"/>
</dbReference>
<keyword evidence="7" id="KW-1185">Reference proteome</keyword>
<dbReference type="InterPro" id="IPR050950">
    <property type="entry name" value="HTH-type_LysR_regulators"/>
</dbReference>
<reference evidence="6" key="1">
    <citation type="submission" date="2022-09" db="EMBL/GenBank/DDBJ databases">
        <title>The complete genome of Acidovorax sp. 5MLIR.</title>
        <authorList>
            <person name="Liu L."/>
            <person name="Yue J."/>
            <person name="Yang F."/>
            <person name="Yuan J."/>
            <person name="Li L."/>
        </authorList>
    </citation>
    <scope>NUCLEOTIDE SEQUENCE</scope>
    <source>
        <strain evidence="6">5MLIR</strain>
    </source>
</reference>
<dbReference type="Pfam" id="PF03466">
    <property type="entry name" value="LysR_substrate"/>
    <property type="match status" value="1"/>
</dbReference>
<comment type="similarity">
    <text evidence="1">Belongs to the LysR transcriptional regulatory family.</text>
</comment>
<evidence type="ECO:0000313" key="7">
    <source>
        <dbReference type="Proteomes" id="UP001162800"/>
    </source>
</evidence>
<dbReference type="InterPro" id="IPR036388">
    <property type="entry name" value="WH-like_DNA-bd_sf"/>
</dbReference>
<evidence type="ECO:0000313" key="6">
    <source>
        <dbReference type="EMBL" id="UYG50691.1"/>
    </source>
</evidence>
<evidence type="ECO:0000259" key="5">
    <source>
        <dbReference type="PROSITE" id="PS50931"/>
    </source>
</evidence>
<name>A0ABY6G710_9BURK</name>
<dbReference type="PRINTS" id="PR00039">
    <property type="entry name" value="HTHLYSR"/>
</dbReference>
<dbReference type="InterPro" id="IPR000847">
    <property type="entry name" value="LysR_HTH_N"/>
</dbReference>
<dbReference type="SUPFAM" id="SSF53850">
    <property type="entry name" value="Periplasmic binding protein-like II"/>
    <property type="match status" value="1"/>
</dbReference>
<dbReference type="InterPro" id="IPR005119">
    <property type="entry name" value="LysR_subst-bd"/>
</dbReference>
<organism evidence="6 7">
    <name type="scientific">Comamonas endophytica</name>
    <dbReference type="NCBI Taxonomy" id="2949090"/>
    <lineage>
        <taxon>Bacteria</taxon>
        <taxon>Pseudomonadati</taxon>
        <taxon>Pseudomonadota</taxon>
        <taxon>Betaproteobacteria</taxon>
        <taxon>Burkholderiales</taxon>
        <taxon>Comamonadaceae</taxon>
        <taxon>Comamonas</taxon>
    </lineage>
</organism>
<gene>
    <name evidence="6" type="ORF">M9799_11365</name>
</gene>
<dbReference type="SUPFAM" id="SSF46785">
    <property type="entry name" value="Winged helix' DNA-binding domain"/>
    <property type="match status" value="1"/>
</dbReference>
<dbReference type="PROSITE" id="PS50931">
    <property type="entry name" value="HTH_LYSR"/>
    <property type="match status" value="1"/>
</dbReference>
<keyword evidence="2" id="KW-0805">Transcription regulation</keyword>
<keyword evidence="3" id="KW-0238">DNA-binding</keyword>
<evidence type="ECO:0000256" key="3">
    <source>
        <dbReference type="ARBA" id="ARBA00023125"/>
    </source>
</evidence>
<sequence length="300" mass="33370">MNISLRQIRAFVCVASHRSVTQAAREMHLTQSAVSMLIQQFGEQAGVRLFERSQGRMQLTPQGEELLPQARRVLASLEQMEASLHDMQRMHRERLRIAVPQLLACTWLPRVLDSFGQRYPEVALTVVDGTADEVLGVVRSGDAELGIGPERQAGPEINRIFLTEVPMVLVFAQDHRFAQCRSVAWSDLGSEDWIAYSSEFNQYLEKLFERNSLRFGERTVTQVNHLTTALALAGNGMGVTAVPAYAAQLSGSFGLRHVPLHTPALGRDFFIYHQKGALLSPAAQVFCKSLSVGLQRLGEQ</sequence>
<feature type="domain" description="HTH lysR-type" evidence="5">
    <location>
        <begin position="3"/>
        <end position="60"/>
    </location>
</feature>
<accession>A0ABY6G710</accession>
<dbReference type="RefSeq" id="WP_231041788.1">
    <property type="nucleotide sequence ID" value="NZ_CP106881.1"/>
</dbReference>
<dbReference type="Pfam" id="PF00126">
    <property type="entry name" value="HTH_1"/>
    <property type="match status" value="1"/>
</dbReference>
<keyword evidence="4" id="KW-0804">Transcription</keyword>
<dbReference type="Proteomes" id="UP001162800">
    <property type="component" value="Chromosome"/>
</dbReference>